<keyword evidence="4" id="KW-0411">Iron-sulfur</keyword>
<evidence type="ECO:0000256" key="3">
    <source>
        <dbReference type="ARBA" id="ARBA00023004"/>
    </source>
</evidence>
<dbReference type="GO" id="GO:0051536">
    <property type="term" value="F:iron-sulfur cluster binding"/>
    <property type="evidence" value="ECO:0007669"/>
    <property type="project" value="UniProtKB-KW"/>
</dbReference>
<evidence type="ECO:0000256" key="2">
    <source>
        <dbReference type="ARBA" id="ARBA00023002"/>
    </source>
</evidence>
<gene>
    <name evidence="6" type="ORF">S01H1_03653</name>
</gene>
<dbReference type="Pfam" id="PF02662">
    <property type="entry name" value="FlpD"/>
    <property type="match status" value="1"/>
</dbReference>
<keyword evidence="1" id="KW-0479">Metal-binding</keyword>
<reference evidence="6" key="1">
    <citation type="journal article" date="2014" name="Front. Microbiol.">
        <title>High frequency of phylogenetically diverse reductive dehalogenase-homologous genes in deep subseafloor sedimentary metagenomes.</title>
        <authorList>
            <person name="Kawai M."/>
            <person name="Futagami T."/>
            <person name="Toyoda A."/>
            <person name="Takaki Y."/>
            <person name="Nishi S."/>
            <person name="Hori S."/>
            <person name="Arai W."/>
            <person name="Tsubouchi T."/>
            <person name="Morono Y."/>
            <person name="Uchiyama I."/>
            <person name="Ito T."/>
            <person name="Fujiyama A."/>
            <person name="Inagaki F."/>
            <person name="Takami H."/>
        </authorList>
    </citation>
    <scope>NUCLEOTIDE SEQUENCE</scope>
    <source>
        <strain evidence="6">Expedition CK06-06</strain>
    </source>
</reference>
<dbReference type="EMBL" id="BARS01001974">
    <property type="protein sequence ID" value="GAF79173.1"/>
    <property type="molecule type" value="Genomic_DNA"/>
</dbReference>
<evidence type="ECO:0000259" key="5">
    <source>
        <dbReference type="Pfam" id="PF02662"/>
    </source>
</evidence>
<dbReference type="GO" id="GO:0046872">
    <property type="term" value="F:metal ion binding"/>
    <property type="evidence" value="ECO:0007669"/>
    <property type="project" value="UniProtKB-KW"/>
</dbReference>
<dbReference type="GO" id="GO:0016491">
    <property type="term" value="F:oxidoreductase activity"/>
    <property type="evidence" value="ECO:0007669"/>
    <property type="project" value="UniProtKB-KW"/>
</dbReference>
<accession>X0SDN2</accession>
<evidence type="ECO:0000313" key="6">
    <source>
        <dbReference type="EMBL" id="GAF79173.1"/>
    </source>
</evidence>
<dbReference type="AlphaFoldDB" id="X0SDN2"/>
<dbReference type="InterPro" id="IPR003813">
    <property type="entry name" value="MvhD/FlpD"/>
</dbReference>
<comment type="caution">
    <text evidence="6">The sequence shown here is derived from an EMBL/GenBank/DDBJ whole genome shotgun (WGS) entry which is preliminary data.</text>
</comment>
<evidence type="ECO:0000256" key="1">
    <source>
        <dbReference type="ARBA" id="ARBA00022723"/>
    </source>
</evidence>
<name>X0SDN2_9ZZZZ</name>
<proteinExistence type="predicted"/>
<organism evidence="6">
    <name type="scientific">marine sediment metagenome</name>
    <dbReference type="NCBI Taxonomy" id="412755"/>
    <lineage>
        <taxon>unclassified sequences</taxon>
        <taxon>metagenomes</taxon>
        <taxon>ecological metagenomes</taxon>
    </lineage>
</organism>
<evidence type="ECO:0000256" key="4">
    <source>
        <dbReference type="ARBA" id="ARBA00023014"/>
    </source>
</evidence>
<keyword evidence="2" id="KW-0560">Oxidoreductase</keyword>
<protein>
    <recommendedName>
        <fullName evidence="5">F420-non-reducing hydrogenase iron-sulfur subunit D domain-containing protein</fullName>
    </recommendedName>
</protein>
<sequence length="137" mass="15497">MQDEFEPLIISFCCNWCSYTGADLAGVSRLQYPPNYRIIRVMCSSMVHPNLVIDALTKGADGVIICGCHIGDCHYEDGNVRTEKRAEAITLMLEDFGLEEERFRLEWISASEGPKFAQVAKEFIEQIKKLGPSPYKM</sequence>
<keyword evidence="3" id="KW-0408">Iron</keyword>
<feature type="domain" description="F420-non-reducing hydrogenase iron-sulfur subunit D" evidence="5">
    <location>
        <begin position="9"/>
        <end position="131"/>
    </location>
</feature>